<evidence type="ECO:0000313" key="14">
    <source>
        <dbReference type="Proteomes" id="UP000192927"/>
    </source>
</evidence>
<dbReference type="GO" id="GO:0006367">
    <property type="term" value="P:transcription initiation at RNA polymerase II promoter"/>
    <property type="evidence" value="ECO:0007669"/>
    <property type="project" value="InterPro"/>
</dbReference>
<dbReference type="Gene3D" id="1.10.10.10">
    <property type="entry name" value="Winged helix-like DNA-binding domain superfamily/Winged helix DNA-binding domain"/>
    <property type="match status" value="1"/>
</dbReference>
<evidence type="ECO:0000256" key="7">
    <source>
        <dbReference type="ARBA" id="ARBA00023242"/>
    </source>
</evidence>
<proteinExistence type="inferred from homology"/>
<comment type="subcellular location">
    <subcellularLocation>
        <location evidence="1">Nucleus</location>
    </subcellularLocation>
</comment>
<dbReference type="SUPFAM" id="SSF46785">
    <property type="entry name" value="Winged helix' DNA-binding domain"/>
    <property type="match status" value="1"/>
</dbReference>
<dbReference type="Proteomes" id="UP000192927">
    <property type="component" value="Unassembled WGS sequence"/>
</dbReference>
<evidence type="ECO:0000256" key="1">
    <source>
        <dbReference type="ARBA" id="ARBA00004123"/>
    </source>
</evidence>
<dbReference type="InterPro" id="IPR040450">
    <property type="entry name" value="TFIIF_beta_HTH"/>
</dbReference>
<organism evidence="13 14">
    <name type="scientific">Lasallia pustulata</name>
    <dbReference type="NCBI Taxonomy" id="136370"/>
    <lineage>
        <taxon>Eukaryota</taxon>
        <taxon>Fungi</taxon>
        <taxon>Dikarya</taxon>
        <taxon>Ascomycota</taxon>
        <taxon>Pezizomycotina</taxon>
        <taxon>Lecanoromycetes</taxon>
        <taxon>OSLEUM clade</taxon>
        <taxon>Umbilicariomycetidae</taxon>
        <taxon>Umbilicariales</taxon>
        <taxon>Umbilicariaceae</taxon>
        <taxon>Lasallia</taxon>
    </lineage>
</organism>
<name>A0A1W5DCE9_9LECA</name>
<evidence type="ECO:0000259" key="12">
    <source>
        <dbReference type="Pfam" id="PF17683"/>
    </source>
</evidence>
<feature type="compositionally biased region" description="Acidic residues" evidence="10">
    <location>
        <begin position="43"/>
        <end position="53"/>
    </location>
</feature>
<feature type="domain" description="TFIIF beta subunit HTH" evidence="11">
    <location>
        <begin position="285"/>
        <end position="349"/>
    </location>
</feature>
<protein>
    <recommendedName>
        <fullName evidence="3">Transcription initiation factor IIF subunit beta</fullName>
    </recommendedName>
    <alternativeName>
        <fullName evidence="9">TFIIF medium subunit</fullName>
    </alternativeName>
    <alternativeName>
        <fullName evidence="8">TFIIF-beta</fullName>
    </alternativeName>
</protein>
<dbReference type="CDD" id="cd07980">
    <property type="entry name" value="TFIIF_beta"/>
    <property type="match status" value="1"/>
</dbReference>
<dbReference type="InterPro" id="IPR011039">
    <property type="entry name" value="TFIIF_interaction"/>
</dbReference>
<evidence type="ECO:0000313" key="13">
    <source>
        <dbReference type="EMBL" id="SLM40721.1"/>
    </source>
</evidence>
<dbReference type="InterPro" id="IPR036390">
    <property type="entry name" value="WH_DNA-bd_sf"/>
</dbReference>
<keyword evidence="5 13" id="KW-0238">DNA-binding</keyword>
<evidence type="ECO:0000256" key="4">
    <source>
        <dbReference type="ARBA" id="ARBA00023015"/>
    </source>
</evidence>
<dbReference type="GO" id="GO:0003677">
    <property type="term" value="F:DNA binding"/>
    <property type="evidence" value="ECO:0007669"/>
    <property type="project" value="UniProtKB-KW"/>
</dbReference>
<evidence type="ECO:0000259" key="11">
    <source>
        <dbReference type="Pfam" id="PF02270"/>
    </source>
</evidence>
<keyword evidence="7" id="KW-0539">Nucleus</keyword>
<dbReference type="Pfam" id="PF17683">
    <property type="entry name" value="TFIIF_beta_N"/>
    <property type="match status" value="1"/>
</dbReference>
<dbReference type="AlphaFoldDB" id="A0A1W5DCE9"/>
<feature type="domain" description="TFIIF beta subunit N-terminal" evidence="12">
    <location>
        <begin position="62"/>
        <end position="216"/>
    </location>
</feature>
<dbReference type="EMBL" id="FWEW01003741">
    <property type="protein sequence ID" value="SLM40721.1"/>
    <property type="molecule type" value="Genomic_DNA"/>
</dbReference>
<dbReference type="GO" id="GO:0005674">
    <property type="term" value="C:transcription factor TFIIF complex"/>
    <property type="evidence" value="ECO:0007669"/>
    <property type="project" value="InterPro"/>
</dbReference>
<evidence type="ECO:0000256" key="2">
    <source>
        <dbReference type="ARBA" id="ARBA00009543"/>
    </source>
</evidence>
<reference evidence="14" key="1">
    <citation type="submission" date="2017-03" db="EMBL/GenBank/DDBJ databases">
        <authorList>
            <person name="Sharma R."/>
            <person name="Thines M."/>
        </authorList>
    </citation>
    <scope>NUCLEOTIDE SEQUENCE [LARGE SCALE GENOMIC DNA]</scope>
</reference>
<dbReference type="Pfam" id="PF02270">
    <property type="entry name" value="TFIIF_beta"/>
    <property type="match status" value="1"/>
</dbReference>
<dbReference type="FunFam" id="1.10.10.10:FF:000035">
    <property type="entry name" value="General transcription factor IIF subunit 2"/>
    <property type="match status" value="1"/>
</dbReference>
<dbReference type="InterPro" id="IPR040504">
    <property type="entry name" value="TFIIF_beta_N"/>
</dbReference>
<dbReference type="PANTHER" id="PTHR10445:SF0">
    <property type="entry name" value="GENERAL TRANSCRIPTION FACTOR IIF SUBUNIT 2"/>
    <property type="match status" value="1"/>
</dbReference>
<evidence type="ECO:0000256" key="6">
    <source>
        <dbReference type="ARBA" id="ARBA00023163"/>
    </source>
</evidence>
<keyword evidence="4" id="KW-0805">Transcription regulation</keyword>
<feature type="compositionally biased region" description="Polar residues" evidence="10">
    <location>
        <begin position="14"/>
        <end position="23"/>
    </location>
</feature>
<sequence length="403" mass="45093">MASSYAGEGPSIKAESNTLSVNETELHIKSDPDSKGVSPAALSDDDIYEEDPGDLDFSGAAEGVYLTRIPKFLWENWSKLAEDQEIQLGTIRIEGAPGDVKRMSLMLAPDVAKIHSVPKEYNMQLTNRDPANTFIFTEKDLPGYAANGRHGAKQGHNNGGQPYSYGPPRPMFQDRARQTLQKYDKNKKWQPYYRKAIPKHTAMTGRVRTEINCLPVENEEYSIIMNERTKQAMKPKRETKLLTGHVFAHGGNLLAPGTLGPSGSFGTFIKTTGPQRGKPQEYKAARIPQNELLDLIYDCFKRYNYWPLRSLKVELNQPEAYLKQTLEKIAHLVRQGPHAMTWQLKPEARISAYANAESYEHVKDEIAPDTGYSLDGQSDVGDTGEGLGTDEDDENVKMEDVLL</sequence>
<accession>A0A1W5DCE9</accession>
<dbReference type="InterPro" id="IPR003196">
    <property type="entry name" value="TFIIF_beta"/>
</dbReference>
<comment type="similarity">
    <text evidence="2">Belongs to the TFIIF beta subunit family.</text>
</comment>
<evidence type="ECO:0000256" key="3">
    <source>
        <dbReference type="ARBA" id="ARBA00021453"/>
    </source>
</evidence>
<evidence type="ECO:0000256" key="9">
    <source>
        <dbReference type="ARBA" id="ARBA00081863"/>
    </source>
</evidence>
<evidence type="ECO:0000256" key="8">
    <source>
        <dbReference type="ARBA" id="ARBA00081473"/>
    </source>
</evidence>
<dbReference type="PANTHER" id="PTHR10445">
    <property type="entry name" value="GENERAL TRANSCRIPTION FACTOR IIF SUBUNIT 2"/>
    <property type="match status" value="1"/>
</dbReference>
<dbReference type="InterPro" id="IPR036388">
    <property type="entry name" value="WH-like_DNA-bd_sf"/>
</dbReference>
<keyword evidence="6" id="KW-0804">Transcription</keyword>
<feature type="region of interest" description="Disordered" evidence="10">
    <location>
        <begin position="368"/>
        <end position="403"/>
    </location>
</feature>
<keyword evidence="14" id="KW-1185">Reference proteome</keyword>
<feature type="compositionally biased region" description="Basic and acidic residues" evidence="10">
    <location>
        <begin position="24"/>
        <end position="34"/>
    </location>
</feature>
<evidence type="ECO:0000256" key="10">
    <source>
        <dbReference type="SAM" id="MobiDB-lite"/>
    </source>
</evidence>
<feature type="region of interest" description="Disordered" evidence="10">
    <location>
        <begin position="1"/>
        <end position="53"/>
    </location>
</feature>
<evidence type="ECO:0000256" key="5">
    <source>
        <dbReference type="ARBA" id="ARBA00023125"/>
    </source>
</evidence>
<dbReference type="SUPFAM" id="SSF50916">
    <property type="entry name" value="Rap30/74 interaction domains"/>
    <property type="match status" value="1"/>
</dbReference>